<dbReference type="Pfam" id="PF07484">
    <property type="entry name" value="Collar"/>
    <property type="match status" value="1"/>
</dbReference>
<keyword evidence="3" id="KW-1185">Reference proteome</keyword>
<dbReference type="Proteomes" id="UP001500454">
    <property type="component" value="Unassembled WGS sequence"/>
</dbReference>
<protein>
    <submittedName>
        <fullName evidence="2">Tail fiber protein</fullName>
    </submittedName>
</protein>
<accession>A0ABP8JMF9</accession>
<comment type="caution">
    <text evidence="2">The sequence shown here is derived from an EMBL/GenBank/DDBJ whole genome shotgun (WGS) entry which is preliminary data.</text>
</comment>
<organism evidence="2 3">
    <name type="scientific">Hymenobacter koreensis</name>
    <dbReference type="NCBI Taxonomy" id="1084523"/>
    <lineage>
        <taxon>Bacteria</taxon>
        <taxon>Pseudomonadati</taxon>
        <taxon>Bacteroidota</taxon>
        <taxon>Cytophagia</taxon>
        <taxon>Cytophagales</taxon>
        <taxon>Hymenobacteraceae</taxon>
        <taxon>Hymenobacter</taxon>
    </lineage>
</organism>
<proteinExistence type="predicted"/>
<gene>
    <name evidence="2" type="ORF">GCM10023186_44450</name>
</gene>
<dbReference type="RefSeq" id="WP_345227868.1">
    <property type="nucleotide sequence ID" value="NZ_BAABHA010000015.1"/>
</dbReference>
<dbReference type="InterPro" id="IPR037053">
    <property type="entry name" value="Phage_tail_collar_dom_sf"/>
</dbReference>
<dbReference type="SUPFAM" id="SSF88874">
    <property type="entry name" value="Receptor-binding domain of short tail fibre protein gp12"/>
    <property type="match status" value="1"/>
</dbReference>
<name>A0ABP8JMF9_9BACT</name>
<sequence length="178" mass="18482">MDPYVGEIRAVGFNFAPVGWALCDGSLVQIRTNTALFSLLGTQYGGDGKSTFGLPDLRGRAIVNAGQGPGLSPYPIGTKVGTESETLSLTQMPAHTHGFGGQFNVNTSPGTINEAANNFLSASPQLQFAEEAGTGTMATSIVSGTGEPAGGGQAHDNRQPYLALYYIIATQGIFPQRA</sequence>
<dbReference type="EMBL" id="BAABHA010000015">
    <property type="protein sequence ID" value="GAA4393150.1"/>
    <property type="molecule type" value="Genomic_DNA"/>
</dbReference>
<evidence type="ECO:0000259" key="1">
    <source>
        <dbReference type="Pfam" id="PF07484"/>
    </source>
</evidence>
<dbReference type="Gene3D" id="3.90.1340.10">
    <property type="entry name" value="Phage tail collar domain"/>
    <property type="match status" value="1"/>
</dbReference>
<evidence type="ECO:0000313" key="2">
    <source>
        <dbReference type="EMBL" id="GAA4393150.1"/>
    </source>
</evidence>
<evidence type="ECO:0000313" key="3">
    <source>
        <dbReference type="Proteomes" id="UP001500454"/>
    </source>
</evidence>
<dbReference type="InterPro" id="IPR011083">
    <property type="entry name" value="Phage_tail_collar_dom"/>
</dbReference>
<feature type="domain" description="Phage tail collar" evidence="1">
    <location>
        <begin position="6"/>
        <end position="62"/>
    </location>
</feature>
<reference evidence="3" key="1">
    <citation type="journal article" date="2019" name="Int. J. Syst. Evol. Microbiol.">
        <title>The Global Catalogue of Microorganisms (GCM) 10K type strain sequencing project: providing services to taxonomists for standard genome sequencing and annotation.</title>
        <authorList>
            <consortium name="The Broad Institute Genomics Platform"/>
            <consortium name="The Broad Institute Genome Sequencing Center for Infectious Disease"/>
            <person name="Wu L."/>
            <person name="Ma J."/>
        </authorList>
    </citation>
    <scope>NUCLEOTIDE SEQUENCE [LARGE SCALE GENOMIC DNA]</scope>
    <source>
        <strain evidence="3">JCM 17924</strain>
    </source>
</reference>